<organism evidence="1">
    <name type="scientific">uncultured archaeal virus</name>
    <dbReference type="NCBI Taxonomy" id="1960247"/>
    <lineage>
        <taxon>Viruses</taxon>
        <taxon>environmental samples</taxon>
    </lineage>
</organism>
<protein>
    <submittedName>
        <fullName evidence="1">Uncharacterized protein</fullName>
    </submittedName>
</protein>
<gene>
    <name evidence="1" type="ORF">JDFR1000234_52</name>
</gene>
<evidence type="ECO:0000313" key="1">
    <source>
        <dbReference type="EMBL" id="AQQ75527.1"/>
    </source>
</evidence>
<reference evidence="1" key="1">
    <citation type="journal article" date="2017" name="MBio">
        <title>Viruses in the Oceanic Basement.</title>
        <authorList>
            <person name="Nigro O.D."/>
            <person name="Jungbluth S.P."/>
            <person name="Steward G.F."/>
            <person name="Rappe M.S."/>
        </authorList>
    </citation>
    <scope>NUCLEOTIDE SEQUENCE</scope>
    <source>
        <strain evidence="1">JdFR1000234</strain>
    </source>
</reference>
<proteinExistence type="predicted"/>
<dbReference type="EMBL" id="KY229235">
    <property type="protein sequence ID" value="AQQ75527.1"/>
    <property type="molecule type" value="Genomic_DNA"/>
</dbReference>
<sequence length="207" mass="24542">MVKIGLSPSTFNTLVGHIIHSIRHLYYLYVKKVSKEYVMALVYAYIFFNDFKMLGLRDDVKRQIMTISSELPERWKAFFGRANLNKACKLSKDPIELAEEIYILKSQTKLDVGKKVALRFLDRKLWNWIKKVNWEDEHEVRKLGEVVIWLSKAGYYLGEMRDKIVKRLYKGLKDVLLFALTANPEYITPELMNNKRAWLLFENRDED</sequence>
<name>A0A1S5Y329_9VIRU</name>
<accession>A0A1S5Y329</accession>